<gene>
    <name evidence="1" type="ORF">SLEP1_g50972</name>
</gene>
<dbReference type="AlphaFoldDB" id="A0AAV5M1Q3"/>
<protein>
    <submittedName>
        <fullName evidence="1">Uncharacterized protein</fullName>
    </submittedName>
</protein>
<organism evidence="1 2">
    <name type="scientific">Rubroshorea leprosula</name>
    <dbReference type="NCBI Taxonomy" id="152421"/>
    <lineage>
        <taxon>Eukaryota</taxon>
        <taxon>Viridiplantae</taxon>
        <taxon>Streptophyta</taxon>
        <taxon>Embryophyta</taxon>
        <taxon>Tracheophyta</taxon>
        <taxon>Spermatophyta</taxon>
        <taxon>Magnoliopsida</taxon>
        <taxon>eudicotyledons</taxon>
        <taxon>Gunneridae</taxon>
        <taxon>Pentapetalae</taxon>
        <taxon>rosids</taxon>
        <taxon>malvids</taxon>
        <taxon>Malvales</taxon>
        <taxon>Dipterocarpaceae</taxon>
        <taxon>Rubroshorea</taxon>
    </lineage>
</organism>
<sequence>MEKLEKKVTRFLNGPMQAHVLAGIQRMRFETAERFDRLEQRLDVLLTTLLMTIILPGEEYLENFGGNQGIDAAA</sequence>
<name>A0AAV5M1Q3_9ROSI</name>
<evidence type="ECO:0000313" key="1">
    <source>
        <dbReference type="EMBL" id="GKV43718.1"/>
    </source>
</evidence>
<dbReference type="EMBL" id="BPVZ01000172">
    <property type="protein sequence ID" value="GKV43718.1"/>
    <property type="molecule type" value="Genomic_DNA"/>
</dbReference>
<proteinExistence type="predicted"/>
<keyword evidence="2" id="KW-1185">Reference proteome</keyword>
<comment type="caution">
    <text evidence="1">The sequence shown here is derived from an EMBL/GenBank/DDBJ whole genome shotgun (WGS) entry which is preliminary data.</text>
</comment>
<accession>A0AAV5M1Q3</accession>
<reference evidence="1 2" key="1">
    <citation type="journal article" date="2021" name="Commun. Biol.">
        <title>The genome of Shorea leprosula (Dipterocarpaceae) highlights the ecological relevance of drought in aseasonal tropical rainforests.</title>
        <authorList>
            <person name="Ng K.K.S."/>
            <person name="Kobayashi M.J."/>
            <person name="Fawcett J.A."/>
            <person name="Hatakeyama M."/>
            <person name="Paape T."/>
            <person name="Ng C.H."/>
            <person name="Ang C.C."/>
            <person name="Tnah L.H."/>
            <person name="Lee C.T."/>
            <person name="Nishiyama T."/>
            <person name="Sese J."/>
            <person name="O'Brien M.J."/>
            <person name="Copetti D."/>
            <person name="Mohd Noor M.I."/>
            <person name="Ong R.C."/>
            <person name="Putra M."/>
            <person name="Sireger I.Z."/>
            <person name="Indrioko S."/>
            <person name="Kosugi Y."/>
            <person name="Izuno A."/>
            <person name="Isagi Y."/>
            <person name="Lee S.L."/>
            <person name="Shimizu K.K."/>
        </authorList>
    </citation>
    <scope>NUCLEOTIDE SEQUENCE [LARGE SCALE GENOMIC DNA]</scope>
    <source>
        <strain evidence="1">214</strain>
    </source>
</reference>
<dbReference type="Proteomes" id="UP001054252">
    <property type="component" value="Unassembled WGS sequence"/>
</dbReference>
<evidence type="ECO:0000313" key="2">
    <source>
        <dbReference type="Proteomes" id="UP001054252"/>
    </source>
</evidence>